<evidence type="ECO:0000256" key="2">
    <source>
        <dbReference type="SAM" id="MobiDB-lite"/>
    </source>
</evidence>
<dbReference type="InterPro" id="IPR006016">
    <property type="entry name" value="UspA"/>
</dbReference>
<sequence length="167" mass="18134">MLPKKILFCTDFSENSEPARQLAVDYAKAFGANLLITHVIDSSGFPNYVDWVGEELGQILNRTEETANARLKSLSKECEPITGGVRTFCRIGLPSQEIVSLADEKAVDLIVVGTHGRTGVKHLVMGSIARSVLKTAHRPVLIVEAPSGKGESSERPHEIPVPTIRSC</sequence>
<gene>
    <name evidence="4" type="ordered locus">Desti_2072</name>
</gene>
<dbReference type="SUPFAM" id="SSF52402">
    <property type="entry name" value="Adenine nucleotide alpha hydrolases-like"/>
    <property type="match status" value="1"/>
</dbReference>
<feature type="domain" description="UspA" evidence="3">
    <location>
        <begin position="4"/>
        <end position="143"/>
    </location>
</feature>
<evidence type="ECO:0000256" key="1">
    <source>
        <dbReference type="ARBA" id="ARBA00008791"/>
    </source>
</evidence>
<dbReference type="PANTHER" id="PTHR46268">
    <property type="entry name" value="STRESS RESPONSE PROTEIN NHAX"/>
    <property type="match status" value="1"/>
</dbReference>
<dbReference type="STRING" id="706587.Desti_2072"/>
<dbReference type="RefSeq" id="WP_014809917.1">
    <property type="nucleotide sequence ID" value="NC_018025.1"/>
</dbReference>
<dbReference type="Pfam" id="PF00582">
    <property type="entry name" value="Usp"/>
    <property type="match status" value="1"/>
</dbReference>
<dbReference type="Gene3D" id="3.40.50.620">
    <property type="entry name" value="HUPs"/>
    <property type="match status" value="1"/>
</dbReference>
<evidence type="ECO:0000313" key="4">
    <source>
        <dbReference type="EMBL" id="AFM24773.1"/>
    </source>
</evidence>
<dbReference type="AlphaFoldDB" id="I4C5D2"/>
<dbReference type="EMBL" id="CP003360">
    <property type="protein sequence ID" value="AFM24773.1"/>
    <property type="molecule type" value="Genomic_DNA"/>
</dbReference>
<evidence type="ECO:0000313" key="5">
    <source>
        <dbReference type="Proteomes" id="UP000006055"/>
    </source>
</evidence>
<evidence type="ECO:0000259" key="3">
    <source>
        <dbReference type="Pfam" id="PF00582"/>
    </source>
</evidence>
<reference evidence="5" key="1">
    <citation type="submission" date="2012-06" db="EMBL/GenBank/DDBJ databases">
        <title>Complete sequence of chromosome of Desulfomonile tiedjei DSM 6799.</title>
        <authorList>
            <person name="Lucas S."/>
            <person name="Copeland A."/>
            <person name="Lapidus A."/>
            <person name="Glavina del Rio T."/>
            <person name="Dalin E."/>
            <person name="Tice H."/>
            <person name="Bruce D."/>
            <person name="Goodwin L."/>
            <person name="Pitluck S."/>
            <person name="Peters L."/>
            <person name="Ovchinnikova G."/>
            <person name="Zeytun A."/>
            <person name="Lu M."/>
            <person name="Kyrpides N."/>
            <person name="Mavromatis K."/>
            <person name="Ivanova N."/>
            <person name="Brettin T."/>
            <person name="Detter J.C."/>
            <person name="Han C."/>
            <person name="Larimer F."/>
            <person name="Land M."/>
            <person name="Hauser L."/>
            <person name="Markowitz V."/>
            <person name="Cheng J.-F."/>
            <person name="Hugenholtz P."/>
            <person name="Woyke T."/>
            <person name="Wu D."/>
            <person name="Spring S."/>
            <person name="Schroeder M."/>
            <person name="Brambilla E."/>
            <person name="Klenk H.-P."/>
            <person name="Eisen J.A."/>
        </authorList>
    </citation>
    <scope>NUCLEOTIDE SEQUENCE [LARGE SCALE GENOMIC DNA]</scope>
    <source>
        <strain evidence="5">ATCC 49306 / DSM 6799 / DCB-1</strain>
    </source>
</reference>
<dbReference type="InterPro" id="IPR014729">
    <property type="entry name" value="Rossmann-like_a/b/a_fold"/>
</dbReference>
<dbReference type="PIRSF" id="PIRSF006276">
    <property type="entry name" value="UspA"/>
    <property type="match status" value="1"/>
</dbReference>
<dbReference type="Proteomes" id="UP000006055">
    <property type="component" value="Chromosome"/>
</dbReference>
<dbReference type="HOGENOM" id="CLU_049301_11_2_7"/>
<proteinExistence type="inferred from homology"/>
<keyword evidence="5" id="KW-1185">Reference proteome</keyword>
<dbReference type="KEGG" id="dti:Desti_2072"/>
<accession>I4C5D2</accession>
<organism evidence="4 5">
    <name type="scientific">Desulfomonile tiedjei (strain ATCC 49306 / DSM 6799 / DCB-1)</name>
    <dbReference type="NCBI Taxonomy" id="706587"/>
    <lineage>
        <taxon>Bacteria</taxon>
        <taxon>Pseudomonadati</taxon>
        <taxon>Thermodesulfobacteriota</taxon>
        <taxon>Desulfomonilia</taxon>
        <taxon>Desulfomonilales</taxon>
        <taxon>Desulfomonilaceae</taxon>
        <taxon>Desulfomonile</taxon>
    </lineage>
</organism>
<dbReference type="CDD" id="cd00293">
    <property type="entry name" value="USP-like"/>
    <property type="match status" value="1"/>
</dbReference>
<dbReference type="OrthoDB" id="9788959at2"/>
<name>I4C5D2_DESTA</name>
<dbReference type="PANTHER" id="PTHR46268:SF6">
    <property type="entry name" value="UNIVERSAL STRESS PROTEIN UP12"/>
    <property type="match status" value="1"/>
</dbReference>
<dbReference type="eggNOG" id="COG0589">
    <property type="taxonomic scope" value="Bacteria"/>
</dbReference>
<dbReference type="InterPro" id="IPR006015">
    <property type="entry name" value="Universal_stress_UspA"/>
</dbReference>
<comment type="similarity">
    <text evidence="1">Belongs to the universal stress protein A family.</text>
</comment>
<protein>
    <submittedName>
        <fullName evidence="4">Universal stress protein UspA-like protein</fullName>
    </submittedName>
</protein>
<dbReference type="PRINTS" id="PR01438">
    <property type="entry name" value="UNVRSLSTRESS"/>
</dbReference>
<feature type="region of interest" description="Disordered" evidence="2">
    <location>
        <begin position="147"/>
        <end position="167"/>
    </location>
</feature>